<feature type="signal peptide" evidence="7">
    <location>
        <begin position="1"/>
        <end position="22"/>
    </location>
</feature>
<evidence type="ECO:0000256" key="4">
    <source>
        <dbReference type="ARBA" id="ARBA00023004"/>
    </source>
</evidence>
<evidence type="ECO:0000256" key="2">
    <source>
        <dbReference type="ARBA" id="ARBA00022434"/>
    </source>
</evidence>
<feature type="binding site" evidence="5">
    <location>
        <position position="150"/>
    </location>
    <ligand>
        <name>Fe cation</name>
        <dbReference type="ChEBI" id="CHEBI:24875"/>
        <label>1</label>
    </ligand>
</feature>
<comment type="function">
    <text evidence="6">Stores iron in a soluble, non-toxic, readily available form. Important for iron homeostasis. Iron is taken up in the ferrous form and deposited as ferric hydroxides after oxidation.</text>
</comment>
<keyword evidence="2 6" id="KW-0409">Iron storage</keyword>
<dbReference type="InterPro" id="IPR012347">
    <property type="entry name" value="Ferritin-like"/>
</dbReference>
<dbReference type="InterPro" id="IPR009078">
    <property type="entry name" value="Ferritin-like_SF"/>
</dbReference>
<keyword evidence="7" id="KW-0732">Signal</keyword>
<keyword evidence="4 5" id="KW-0408">Iron</keyword>
<dbReference type="Proteomes" id="UP001516400">
    <property type="component" value="Unassembled WGS sequence"/>
</dbReference>
<dbReference type="EMBL" id="JABFTP020000103">
    <property type="protein sequence ID" value="KAL3276455.1"/>
    <property type="molecule type" value="Genomic_DNA"/>
</dbReference>
<dbReference type="PANTHER" id="PTHR11431">
    <property type="entry name" value="FERRITIN"/>
    <property type="match status" value="1"/>
</dbReference>
<dbReference type="GO" id="GO:0046872">
    <property type="term" value="F:metal ion binding"/>
    <property type="evidence" value="ECO:0007669"/>
    <property type="project" value="UniProtKB-KW"/>
</dbReference>
<dbReference type="CDD" id="cd01056">
    <property type="entry name" value="Euk_Ferritin"/>
    <property type="match status" value="1"/>
</dbReference>
<dbReference type="InterPro" id="IPR001519">
    <property type="entry name" value="Ferritin"/>
</dbReference>
<evidence type="ECO:0000256" key="6">
    <source>
        <dbReference type="RuleBase" id="RU361145"/>
    </source>
</evidence>
<keyword evidence="3 5" id="KW-0479">Metal-binding</keyword>
<comment type="caution">
    <text evidence="9">The sequence shown here is derived from an EMBL/GenBank/DDBJ whole genome shotgun (WGS) entry which is preliminary data.</text>
</comment>
<gene>
    <name evidence="9" type="ORF">HHI36_011836</name>
</gene>
<dbReference type="InterPro" id="IPR009040">
    <property type="entry name" value="Ferritin-like_diiron"/>
</dbReference>
<feature type="chain" id="PRO_5044837074" description="Ferritin" evidence="7">
    <location>
        <begin position="23"/>
        <end position="226"/>
    </location>
</feature>
<dbReference type="GO" id="GO:0006879">
    <property type="term" value="P:intracellular iron ion homeostasis"/>
    <property type="evidence" value="ECO:0007669"/>
    <property type="project" value="UniProtKB-KW"/>
</dbReference>
<evidence type="ECO:0000256" key="7">
    <source>
        <dbReference type="SAM" id="SignalP"/>
    </source>
</evidence>
<evidence type="ECO:0000313" key="9">
    <source>
        <dbReference type="EMBL" id="KAL3276455.1"/>
    </source>
</evidence>
<protein>
    <recommendedName>
        <fullName evidence="6">Ferritin</fullName>
    </recommendedName>
</protein>
<evidence type="ECO:0000313" key="10">
    <source>
        <dbReference type="Proteomes" id="UP001516400"/>
    </source>
</evidence>
<dbReference type="Gene3D" id="1.20.1260.10">
    <property type="match status" value="1"/>
</dbReference>
<sequence length="226" mass="25747">MKMNSSTLFVVCLLGIIANVNAKECRATIQDACRPYINKQSNPLLESTCNARYGAIGHLEPDLVKYATSHLVKSFEYLLMSTHFGNYDMNREGFEKLFRGYSDSKWADTIELIKHITKRGGKMNFSPISTSADNYELYEIESLAKALDMEKSSMNDAYLIHERAIRKIDSSHDPEISHYIEEEFVEKEAGTIRELTGYITELSQMLAESEDNGLALHFFDDYLKGL</sequence>
<feature type="domain" description="Ferritin-like diiron" evidence="8">
    <location>
        <begin position="53"/>
        <end position="206"/>
    </location>
</feature>
<accession>A0ABD2NDE1</accession>
<name>A0ABD2NDE1_9CUCU</name>
<dbReference type="SUPFAM" id="SSF47240">
    <property type="entry name" value="Ferritin-like"/>
    <property type="match status" value="1"/>
</dbReference>
<evidence type="ECO:0000256" key="3">
    <source>
        <dbReference type="ARBA" id="ARBA00022723"/>
    </source>
</evidence>
<reference evidence="9 10" key="1">
    <citation type="journal article" date="2021" name="BMC Biol.">
        <title>Horizontally acquired antibacterial genes associated with adaptive radiation of ladybird beetles.</title>
        <authorList>
            <person name="Li H.S."/>
            <person name="Tang X.F."/>
            <person name="Huang Y.H."/>
            <person name="Xu Z.Y."/>
            <person name="Chen M.L."/>
            <person name="Du X.Y."/>
            <person name="Qiu B.Y."/>
            <person name="Chen P.T."/>
            <person name="Zhang W."/>
            <person name="Slipinski A."/>
            <person name="Escalona H.E."/>
            <person name="Waterhouse R.M."/>
            <person name="Zwick A."/>
            <person name="Pang H."/>
        </authorList>
    </citation>
    <scope>NUCLEOTIDE SEQUENCE [LARGE SCALE GENOMIC DNA]</scope>
    <source>
        <strain evidence="9">SYSU2018</strain>
    </source>
</reference>
<evidence type="ECO:0000256" key="1">
    <source>
        <dbReference type="ARBA" id="ARBA00007513"/>
    </source>
</evidence>
<keyword evidence="10" id="KW-1185">Reference proteome</keyword>
<dbReference type="Pfam" id="PF00210">
    <property type="entry name" value="Ferritin"/>
    <property type="match status" value="1"/>
</dbReference>
<dbReference type="PROSITE" id="PS50905">
    <property type="entry name" value="FERRITIN_LIKE"/>
    <property type="match status" value="1"/>
</dbReference>
<proteinExistence type="inferred from homology"/>
<evidence type="ECO:0000256" key="5">
    <source>
        <dbReference type="PIRSR" id="PIRSR601519-1"/>
    </source>
</evidence>
<dbReference type="PANTHER" id="PTHR11431:SF51">
    <property type="entry name" value="FERRITIN"/>
    <property type="match status" value="1"/>
</dbReference>
<dbReference type="InterPro" id="IPR008331">
    <property type="entry name" value="Ferritin_DPS_dom"/>
</dbReference>
<comment type="similarity">
    <text evidence="1 6">Belongs to the ferritin family.</text>
</comment>
<evidence type="ECO:0000259" key="8">
    <source>
        <dbReference type="PROSITE" id="PS50905"/>
    </source>
</evidence>
<organism evidence="9 10">
    <name type="scientific">Cryptolaemus montrouzieri</name>
    <dbReference type="NCBI Taxonomy" id="559131"/>
    <lineage>
        <taxon>Eukaryota</taxon>
        <taxon>Metazoa</taxon>
        <taxon>Ecdysozoa</taxon>
        <taxon>Arthropoda</taxon>
        <taxon>Hexapoda</taxon>
        <taxon>Insecta</taxon>
        <taxon>Pterygota</taxon>
        <taxon>Neoptera</taxon>
        <taxon>Endopterygota</taxon>
        <taxon>Coleoptera</taxon>
        <taxon>Polyphaga</taxon>
        <taxon>Cucujiformia</taxon>
        <taxon>Coccinelloidea</taxon>
        <taxon>Coccinellidae</taxon>
        <taxon>Scymninae</taxon>
        <taxon>Scymnini</taxon>
        <taxon>Cryptolaemus</taxon>
    </lineage>
</organism>
<dbReference type="AlphaFoldDB" id="A0ABD2NDE1"/>